<evidence type="ECO:0000256" key="4">
    <source>
        <dbReference type="ARBA" id="ARBA00022475"/>
    </source>
</evidence>
<evidence type="ECO:0000256" key="8">
    <source>
        <dbReference type="ARBA" id="ARBA00022723"/>
    </source>
</evidence>
<evidence type="ECO:0000256" key="6">
    <source>
        <dbReference type="ARBA" id="ARBA00022617"/>
    </source>
</evidence>
<evidence type="ECO:0000256" key="1">
    <source>
        <dbReference type="ARBA" id="ARBA00004609"/>
    </source>
</evidence>
<dbReference type="GO" id="GO:0046872">
    <property type="term" value="F:metal ion binding"/>
    <property type="evidence" value="ECO:0007669"/>
    <property type="project" value="UniProtKB-UniRule"/>
</dbReference>
<feature type="domain" description="CFEM" evidence="17">
    <location>
        <begin position="5"/>
        <end position="117"/>
    </location>
</feature>
<evidence type="ECO:0000313" key="19">
    <source>
        <dbReference type="Proteomes" id="UP000286045"/>
    </source>
</evidence>
<sequence length="146" mass="14430">MQFTVAALSLFAAAVAAQNSTSLPELVSNLPTCAIPCFESGAEAAGCSTTDFDCLCNTGKDKFTQSAGTCVIGKCQGDDLQNTISLAGQICDAVSKNPDPSAVASASAIVTSALGAADATSSPDSAAVRPEIGLGFMGAVAAMMAL</sequence>
<keyword evidence="8 15" id="KW-0479">Metal-binding</keyword>
<dbReference type="InterPro" id="IPR008427">
    <property type="entry name" value="Extracellular_membr_CFEM_dom"/>
</dbReference>
<feature type="chain" id="PRO_5019152850" description="CFEM domain-containing protein" evidence="16">
    <location>
        <begin position="18"/>
        <end position="146"/>
    </location>
</feature>
<dbReference type="PROSITE" id="PS52012">
    <property type="entry name" value="CFEM"/>
    <property type="match status" value="1"/>
</dbReference>
<evidence type="ECO:0000256" key="14">
    <source>
        <dbReference type="ARBA" id="ARBA00023288"/>
    </source>
</evidence>
<evidence type="ECO:0000256" key="2">
    <source>
        <dbReference type="ARBA" id="ARBA00004613"/>
    </source>
</evidence>
<proteinExistence type="inferred from homology"/>
<evidence type="ECO:0000256" key="9">
    <source>
        <dbReference type="ARBA" id="ARBA00022729"/>
    </source>
</evidence>
<protein>
    <recommendedName>
        <fullName evidence="17">CFEM domain-containing protein</fullName>
    </recommendedName>
</protein>
<keyword evidence="7" id="KW-0336">GPI-anchor</keyword>
<dbReference type="Proteomes" id="UP000286045">
    <property type="component" value="Unassembled WGS sequence"/>
</dbReference>
<evidence type="ECO:0000256" key="5">
    <source>
        <dbReference type="ARBA" id="ARBA00022525"/>
    </source>
</evidence>
<gene>
    <name evidence="18" type="ORF">EKO27_g11486</name>
</gene>
<name>A0A439CN79_9PEZI</name>
<evidence type="ECO:0000256" key="10">
    <source>
        <dbReference type="ARBA" id="ARBA00023004"/>
    </source>
</evidence>
<evidence type="ECO:0000256" key="3">
    <source>
        <dbReference type="ARBA" id="ARBA00010031"/>
    </source>
</evidence>
<dbReference type="SMART" id="SM00747">
    <property type="entry name" value="CFEM"/>
    <property type="match status" value="1"/>
</dbReference>
<keyword evidence="5" id="KW-0964">Secreted</keyword>
<dbReference type="GO" id="GO:0005886">
    <property type="term" value="C:plasma membrane"/>
    <property type="evidence" value="ECO:0007669"/>
    <property type="project" value="UniProtKB-SubCell"/>
</dbReference>
<evidence type="ECO:0000256" key="12">
    <source>
        <dbReference type="ARBA" id="ARBA00023157"/>
    </source>
</evidence>
<evidence type="ECO:0000256" key="16">
    <source>
        <dbReference type="SAM" id="SignalP"/>
    </source>
</evidence>
<comment type="similarity">
    <text evidence="3">Belongs to the RBT5 family.</text>
</comment>
<evidence type="ECO:0000256" key="7">
    <source>
        <dbReference type="ARBA" id="ARBA00022622"/>
    </source>
</evidence>
<keyword evidence="4" id="KW-1003">Cell membrane</keyword>
<comment type="caution">
    <text evidence="18">The sequence shown here is derived from an EMBL/GenBank/DDBJ whole genome shotgun (WGS) entry which is preliminary data.</text>
</comment>
<dbReference type="Pfam" id="PF05730">
    <property type="entry name" value="CFEM"/>
    <property type="match status" value="1"/>
</dbReference>
<feature type="disulfide bond" evidence="15">
    <location>
        <begin position="47"/>
        <end position="54"/>
    </location>
</feature>
<organism evidence="18 19">
    <name type="scientific">Xylaria grammica</name>
    <dbReference type="NCBI Taxonomy" id="363999"/>
    <lineage>
        <taxon>Eukaryota</taxon>
        <taxon>Fungi</taxon>
        <taxon>Dikarya</taxon>
        <taxon>Ascomycota</taxon>
        <taxon>Pezizomycotina</taxon>
        <taxon>Sordariomycetes</taxon>
        <taxon>Xylariomycetidae</taxon>
        <taxon>Xylariales</taxon>
        <taxon>Xylariaceae</taxon>
        <taxon>Xylaria</taxon>
    </lineage>
</organism>
<evidence type="ECO:0000256" key="13">
    <source>
        <dbReference type="ARBA" id="ARBA00023180"/>
    </source>
</evidence>
<keyword evidence="13" id="KW-0325">Glycoprotein</keyword>
<dbReference type="GO" id="GO:0098552">
    <property type="term" value="C:side of membrane"/>
    <property type="evidence" value="ECO:0007669"/>
    <property type="project" value="UniProtKB-KW"/>
</dbReference>
<dbReference type="GO" id="GO:0005576">
    <property type="term" value="C:extracellular region"/>
    <property type="evidence" value="ECO:0007669"/>
    <property type="project" value="UniProtKB-SubCell"/>
</dbReference>
<comment type="subcellular location">
    <subcellularLocation>
        <location evidence="1">Cell membrane</location>
        <topology evidence="1">Lipid-anchor</topology>
        <topology evidence="1">GPI-anchor</topology>
    </subcellularLocation>
    <subcellularLocation>
        <location evidence="2">Secreted</location>
    </subcellularLocation>
</comment>
<keyword evidence="6 15" id="KW-0349">Heme</keyword>
<dbReference type="PANTHER" id="PTHR37928">
    <property type="entry name" value="CFEM DOMAIN PROTEIN (AFU_ORTHOLOGUE AFUA_6G14090)"/>
    <property type="match status" value="1"/>
</dbReference>
<keyword evidence="10 15" id="KW-0408">Iron</keyword>
<evidence type="ECO:0000259" key="17">
    <source>
        <dbReference type="PROSITE" id="PS52012"/>
    </source>
</evidence>
<evidence type="ECO:0000313" key="18">
    <source>
        <dbReference type="EMBL" id="RWA03621.1"/>
    </source>
</evidence>
<feature type="signal peptide" evidence="16">
    <location>
        <begin position="1"/>
        <end position="17"/>
    </location>
</feature>
<keyword evidence="9 16" id="KW-0732">Signal</keyword>
<feature type="binding site" description="axial binding residue" evidence="15">
    <location>
        <position position="51"/>
    </location>
    <ligand>
        <name>heme</name>
        <dbReference type="ChEBI" id="CHEBI:30413"/>
    </ligand>
    <ligandPart>
        <name>Fe</name>
        <dbReference type="ChEBI" id="CHEBI:18248"/>
    </ligandPart>
</feature>
<dbReference type="InterPro" id="IPR051735">
    <property type="entry name" value="CFEM_domain"/>
</dbReference>
<reference evidence="18 19" key="1">
    <citation type="submission" date="2018-12" db="EMBL/GenBank/DDBJ databases">
        <title>Draft genome sequence of Xylaria grammica IHI A82.</title>
        <authorList>
            <person name="Buettner E."/>
            <person name="Kellner H."/>
        </authorList>
    </citation>
    <scope>NUCLEOTIDE SEQUENCE [LARGE SCALE GENOMIC DNA]</scope>
    <source>
        <strain evidence="18 19">IHI A82</strain>
    </source>
</reference>
<evidence type="ECO:0000256" key="15">
    <source>
        <dbReference type="PROSITE-ProRule" id="PRU01356"/>
    </source>
</evidence>
<keyword evidence="14" id="KW-0449">Lipoprotein</keyword>
<comment type="caution">
    <text evidence="15">Lacks conserved residue(s) required for the propagation of feature annotation.</text>
</comment>
<evidence type="ECO:0000256" key="11">
    <source>
        <dbReference type="ARBA" id="ARBA00023136"/>
    </source>
</evidence>
<keyword evidence="12 15" id="KW-1015">Disulfide bond</keyword>
<accession>A0A439CN79</accession>
<dbReference type="STRING" id="363999.A0A439CN79"/>
<keyword evidence="19" id="KW-1185">Reference proteome</keyword>
<keyword evidence="11" id="KW-0472">Membrane</keyword>
<dbReference type="EMBL" id="RYZI01000739">
    <property type="protein sequence ID" value="RWA03621.1"/>
    <property type="molecule type" value="Genomic_DNA"/>
</dbReference>
<dbReference type="PANTHER" id="PTHR37928:SF2">
    <property type="entry name" value="GPI ANCHORED CFEM DOMAIN PROTEIN (AFU_ORTHOLOGUE AFUA_6G10580)"/>
    <property type="match status" value="1"/>
</dbReference>
<dbReference type="AlphaFoldDB" id="A0A439CN79"/>